<dbReference type="InterPro" id="IPR010982">
    <property type="entry name" value="Lambda_DNA-bd_dom_sf"/>
</dbReference>
<dbReference type="CDD" id="cd00093">
    <property type="entry name" value="HTH_XRE"/>
    <property type="match status" value="1"/>
</dbReference>
<evidence type="ECO:0000256" key="2">
    <source>
        <dbReference type="SAM" id="MobiDB-lite"/>
    </source>
</evidence>
<evidence type="ECO:0000259" key="3">
    <source>
        <dbReference type="PROSITE" id="PS50943"/>
    </source>
</evidence>
<accession>A0A437MF97</accession>
<evidence type="ECO:0000313" key="5">
    <source>
        <dbReference type="Proteomes" id="UP000282957"/>
    </source>
</evidence>
<organism evidence="4 5">
    <name type="scientific">Rhodovarius crocodyli</name>
    <dbReference type="NCBI Taxonomy" id="1979269"/>
    <lineage>
        <taxon>Bacteria</taxon>
        <taxon>Pseudomonadati</taxon>
        <taxon>Pseudomonadota</taxon>
        <taxon>Alphaproteobacteria</taxon>
        <taxon>Acetobacterales</taxon>
        <taxon>Roseomonadaceae</taxon>
        <taxon>Rhodovarius</taxon>
    </lineage>
</organism>
<dbReference type="GO" id="GO:0003700">
    <property type="term" value="F:DNA-binding transcription factor activity"/>
    <property type="evidence" value="ECO:0007669"/>
    <property type="project" value="TreeGrafter"/>
</dbReference>
<dbReference type="InterPro" id="IPR050807">
    <property type="entry name" value="TransReg_Diox_bact_type"/>
</dbReference>
<dbReference type="Proteomes" id="UP000282957">
    <property type="component" value="Unassembled WGS sequence"/>
</dbReference>
<keyword evidence="1" id="KW-0238">DNA-binding</keyword>
<dbReference type="PANTHER" id="PTHR46797">
    <property type="entry name" value="HTH-TYPE TRANSCRIPTIONAL REGULATOR"/>
    <property type="match status" value="1"/>
</dbReference>
<dbReference type="InterPro" id="IPR001387">
    <property type="entry name" value="Cro/C1-type_HTH"/>
</dbReference>
<evidence type="ECO:0000313" key="4">
    <source>
        <dbReference type="EMBL" id="RVT96295.1"/>
    </source>
</evidence>
<dbReference type="EMBL" id="SACL01000004">
    <property type="protein sequence ID" value="RVT96295.1"/>
    <property type="molecule type" value="Genomic_DNA"/>
</dbReference>
<dbReference type="Pfam" id="PF13560">
    <property type="entry name" value="HTH_31"/>
    <property type="match status" value="1"/>
</dbReference>
<dbReference type="GO" id="GO:0005829">
    <property type="term" value="C:cytosol"/>
    <property type="evidence" value="ECO:0007669"/>
    <property type="project" value="TreeGrafter"/>
</dbReference>
<keyword evidence="5" id="KW-1185">Reference proteome</keyword>
<name>A0A437MF97_9PROT</name>
<comment type="caution">
    <text evidence="4">The sequence shown here is derived from an EMBL/GenBank/DDBJ whole genome shotgun (WGS) entry which is preliminary data.</text>
</comment>
<dbReference type="AlphaFoldDB" id="A0A437MF97"/>
<dbReference type="PANTHER" id="PTHR46797:SF1">
    <property type="entry name" value="METHYLPHOSPHONATE SYNTHASE"/>
    <property type="match status" value="1"/>
</dbReference>
<gene>
    <name evidence="4" type="ORF">EOD42_14385</name>
</gene>
<dbReference type="GO" id="GO:0003677">
    <property type="term" value="F:DNA binding"/>
    <property type="evidence" value="ECO:0007669"/>
    <property type="project" value="UniProtKB-KW"/>
</dbReference>
<protein>
    <submittedName>
        <fullName evidence="4">XRE family transcriptional regulator</fullName>
    </submittedName>
</protein>
<feature type="region of interest" description="Disordered" evidence="2">
    <location>
        <begin position="81"/>
        <end position="104"/>
    </location>
</feature>
<sequence length="104" mass="11490">MSTKRSPWPELAARIRALREKRGLSLKEVGSALGISYVAMWKVEDGRTMPSAWQTRRLCEIYDISADELLGLAEERAATCVRNRSGTPSSISSASNSASERQMT</sequence>
<dbReference type="SUPFAM" id="SSF47413">
    <property type="entry name" value="lambda repressor-like DNA-binding domains"/>
    <property type="match status" value="1"/>
</dbReference>
<dbReference type="Gene3D" id="1.10.260.40">
    <property type="entry name" value="lambda repressor-like DNA-binding domains"/>
    <property type="match status" value="1"/>
</dbReference>
<dbReference type="PROSITE" id="PS50943">
    <property type="entry name" value="HTH_CROC1"/>
    <property type="match status" value="1"/>
</dbReference>
<evidence type="ECO:0000256" key="1">
    <source>
        <dbReference type="ARBA" id="ARBA00023125"/>
    </source>
</evidence>
<feature type="compositionally biased region" description="Low complexity" evidence="2">
    <location>
        <begin position="89"/>
        <end position="104"/>
    </location>
</feature>
<feature type="domain" description="HTH cro/C1-type" evidence="3">
    <location>
        <begin position="15"/>
        <end position="69"/>
    </location>
</feature>
<proteinExistence type="predicted"/>
<dbReference type="SMART" id="SM00530">
    <property type="entry name" value="HTH_XRE"/>
    <property type="match status" value="1"/>
</dbReference>
<dbReference type="OrthoDB" id="528805at2"/>
<reference evidence="4 5" key="1">
    <citation type="submission" date="2019-01" db="EMBL/GenBank/DDBJ databases">
        <authorList>
            <person name="Chen W.-M."/>
        </authorList>
    </citation>
    <scope>NUCLEOTIDE SEQUENCE [LARGE SCALE GENOMIC DNA]</scope>
    <source>
        <strain evidence="4 5">CCP-6</strain>
    </source>
</reference>